<evidence type="ECO:0000259" key="9">
    <source>
        <dbReference type="Pfam" id="PF17801"/>
    </source>
</evidence>
<dbReference type="InterPro" id="IPR002241">
    <property type="entry name" value="Glyco_hydro_27"/>
</dbReference>
<organism evidence="10">
    <name type="scientific">Picea sitchensis</name>
    <name type="common">Sitka spruce</name>
    <name type="synonym">Pinus sitchensis</name>
    <dbReference type="NCBI Taxonomy" id="3332"/>
    <lineage>
        <taxon>Eukaryota</taxon>
        <taxon>Viridiplantae</taxon>
        <taxon>Streptophyta</taxon>
        <taxon>Embryophyta</taxon>
        <taxon>Tracheophyta</taxon>
        <taxon>Spermatophyta</taxon>
        <taxon>Pinopsida</taxon>
        <taxon>Pinidae</taxon>
        <taxon>Conifers I</taxon>
        <taxon>Pinales</taxon>
        <taxon>Pinaceae</taxon>
        <taxon>Picea</taxon>
    </lineage>
</organism>
<keyword evidence="5 7" id="KW-0378">Hydrolase</keyword>
<dbReference type="InterPro" id="IPR017853">
    <property type="entry name" value="GH"/>
</dbReference>
<dbReference type="PRINTS" id="PR00740">
    <property type="entry name" value="GLHYDRLASE27"/>
</dbReference>
<feature type="domain" description="Alpha galactosidase C-terminal" evidence="9">
    <location>
        <begin position="562"/>
        <end position="654"/>
    </location>
</feature>
<dbReference type="AlphaFoldDB" id="B8LQR2"/>
<comment type="catalytic activity">
    <reaction evidence="1 7">
        <text>Hydrolysis of terminal, non-reducing alpha-D-galactose residues in alpha-D-galactosides, including galactose oligosaccharides, galactomannans and galactolipids.</text>
        <dbReference type="EC" id="3.2.1.22"/>
    </reaction>
</comment>
<evidence type="ECO:0000256" key="2">
    <source>
        <dbReference type="ARBA" id="ARBA00009743"/>
    </source>
</evidence>
<dbReference type="InterPro" id="IPR041233">
    <property type="entry name" value="Melibiase_C"/>
</dbReference>
<dbReference type="EMBL" id="EF678224">
    <property type="protein sequence ID" value="ABR17992.1"/>
    <property type="molecule type" value="mRNA"/>
</dbReference>
<dbReference type="InterPro" id="IPR013785">
    <property type="entry name" value="Aldolase_TIM"/>
</dbReference>
<evidence type="ECO:0000256" key="4">
    <source>
        <dbReference type="ARBA" id="ARBA00022729"/>
    </source>
</evidence>
<dbReference type="EC" id="3.2.1.22" evidence="3 7"/>
<evidence type="ECO:0000313" key="10">
    <source>
        <dbReference type="EMBL" id="ABR17992.1"/>
    </source>
</evidence>
<feature type="signal peptide" evidence="8">
    <location>
        <begin position="1"/>
        <end position="26"/>
    </location>
</feature>
<reference evidence="10" key="1">
    <citation type="submission" date="2007-06" db="EMBL/GenBank/DDBJ databases">
        <title>Full length cDNA sequences from Sitka Spruce (Picea sitchensis).</title>
        <authorList>
            <person name="Ralph S.G."/>
            <person name="Chun H.E."/>
            <person name="Liao N."/>
            <person name="Ali J."/>
            <person name="Reid K."/>
            <person name="Kolosova N."/>
            <person name="Cooper N."/>
            <person name="Cullis C."/>
            <person name="Jancsik S."/>
            <person name="Moore R."/>
            <person name="Mayo M."/>
            <person name="Wagner S."/>
            <person name="Holt R.A."/>
            <person name="Jones S.J.M."/>
            <person name="Marra M.A."/>
            <person name="Ritland C.E."/>
            <person name="Ritland K."/>
            <person name="Bohlmann J."/>
        </authorList>
    </citation>
    <scope>NUCLEOTIDE SEQUENCE</scope>
    <source>
        <tissue evidence="10">Bark</tissue>
    </source>
</reference>
<evidence type="ECO:0000256" key="8">
    <source>
        <dbReference type="SAM" id="SignalP"/>
    </source>
</evidence>
<dbReference type="GO" id="GO:0004557">
    <property type="term" value="F:alpha-galactosidase activity"/>
    <property type="evidence" value="ECO:0007669"/>
    <property type="project" value="UniProtKB-EC"/>
</dbReference>
<dbReference type="InterPro" id="IPR035992">
    <property type="entry name" value="Ricin_B-like_lectins"/>
</dbReference>
<dbReference type="Gene3D" id="3.20.20.70">
    <property type="entry name" value="Aldolase class I"/>
    <property type="match status" value="1"/>
</dbReference>
<evidence type="ECO:0000256" key="6">
    <source>
        <dbReference type="ARBA" id="ARBA00023295"/>
    </source>
</evidence>
<keyword evidence="4 8" id="KW-0732">Signal</keyword>
<evidence type="ECO:0000256" key="3">
    <source>
        <dbReference type="ARBA" id="ARBA00012755"/>
    </source>
</evidence>
<accession>B8LQR2</accession>
<dbReference type="Pfam" id="PF17801">
    <property type="entry name" value="Melibiase_C"/>
    <property type="match status" value="1"/>
</dbReference>
<dbReference type="Pfam" id="PF16499">
    <property type="entry name" value="Melibiase_2"/>
    <property type="match status" value="1"/>
</dbReference>
<evidence type="ECO:0000256" key="1">
    <source>
        <dbReference type="ARBA" id="ARBA00001255"/>
    </source>
</evidence>
<dbReference type="Gene3D" id="2.60.40.1180">
    <property type="entry name" value="Golgi alpha-mannosidase II"/>
    <property type="match status" value="1"/>
</dbReference>
<comment type="similarity">
    <text evidence="2 7">Belongs to the glycosyl hydrolase 27 family.</text>
</comment>
<protein>
    <recommendedName>
        <fullName evidence="3 7">Alpha-galactosidase</fullName>
        <ecNumber evidence="3 7">3.2.1.22</ecNumber>
    </recommendedName>
    <alternativeName>
        <fullName evidence="7">Melibiase</fullName>
    </alternativeName>
</protein>
<dbReference type="PANTHER" id="PTHR11452">
    <property type="entry name" value="ALPHA-GALACTOSIDASE/ALPHA-N-ACETYLGALACTOSAMINIDASE"/>
    <property type="match status" value="1"/>
</dbReference>
<dbReference type="CDD" id="cd14792">
    <property type="entry name" value="GH27"/>
    <property type="match status" value="1"/>
</dbReference>
<dbReference type="CAZy" id="GH27">
    <property type="family name" value="Glycoside Hydrolase Family 27"/>
</dbReference>
<dbReference type="SUPFAM" id="SSF51011">
    <property type="entry name" value="Glycosyl hydrolase domain"/>
    <property type="match status" value="1"/>
</dbReference>
<keyword evidence="7" id="KW-1015">Disulfide bond</keyword>
<dbReference type="InterPro" id="IPR013780">
    <property type="entry name" value="Glyco_hydro_b"/>
</dbReference>
<dbReference type="PANTHER" id="PTHR11452:SF42">
    <property type="entry name" value="ALPHA-GALACTOSIDASE"/>
    <property type="match status" value="1"/>
</dbReference>
<sequence length="657" mass="73125">MLGDMREMMLLMLLGSSLLLCGAVRAEQYLASTPPRGWNSYDSFSWIISEDEYMDNAQIMADELLRFGYQYAVVDFLWYRKRERGASVSSPGHDLIDEWGRPVPDPARWPSTAGGRGFKPIADSVHQMGLKFGIHVMRGISTQAVRANTPILGPLGLPYEENGRSFRAKDIALTSDKCGWMPACFMSVNTNMGAGRAFLRSLYSQYADWGVDFVKHDCIFGDDLNVNEITTVSEILKELGRPILYSLSPGTHATPNMASKINGLVNMYRVTADDWDSWRDVKSHFDVSRDFAASGLIGAQGLLGHSWPDLDMLPLGWLTDPGVNQGPHRSCALTVEEQKSQMTLWAMAKSPLMFGGDLRNIDDVTMSLITHPTLLAINANGTNNKEFSGISFIRGSTHTQVKASQGSFESVSEQLLKLSNCQRKNTKNWAIETKNGNMKKVSWNDGLAMTSEPRMCLHWRVQPNASLDWNIIRYGGKNLRRKDKESNGEQSYVLASLTEEVCLGSSPNKAFTFGQVKSNYFAPCNYHESQDWELTPDGALFNGYSGLCARVSKVEAMNEVDEARAWIANGSTGEIYIAFFNLGPNRLTISTVLKDVLNMSHIRDKMGRDKGIDNEHQLESKCSAFDVWNNKDLGIVTDKLVSDVQSHGCALFILTCT</sequence>
<feature type="chain" id="PRO_5002874416" description="Alpha-galactosidase" evidence="8">
    <location>
        <begin position="27"/>
        <end position="657"/>
    </location>
</feature>
<dbReference type="GO" id="GO:0005975">
    <property type="term" value="P:carbohydrate metabolic process"/>
    <property type="evidence" value="ECO:0007669"/>
    <property type="project" value="InterPro"/>
</dbReference>
<dbReference type="SUPFAM" id="SSF50370">
    <property type="entry name" value="Ricin B-like lectins"/>
    <property type="match status" value="1"/>
</dbReference>
<name>B8LQR2_PICSI</name>
<evidence type="ECO:0000256" key="5">
    <source>
        <dbReference type="ARBA" id="ARBA00022801"/>
    </source>
</evidence>
<dbReference type="SUPFAM" id="SSF51445">
    <property type="entry name" value="(Trans)glycosidases"/>
    <property type="match status" value="1"/>
</dbReference>
<proteinExistence type="evidence at transcript level"/>
<keyword evidence="6 7" id="KW-0326">Glycosidase</keyword>
<evidence type="ECO:0000256" key="7">
    <source>
        <dbReference type="RuleBase" id="RU361168"/>
    </source>
</evidence>